<dbReference type="InterPro" id="IPR003660">
    <property type="entry name" value="HAMP_dom"/>
</dbReference>
<dbReference type="NCBIfam" id="TIGR00229">
    <property type="entry name" value="sensory_box"/>
    <property type="match status" value="1"/>
</dbReference>
<dbReference type="CDD" id="cd00130">
    <property type="entry name" value="PAS"/>
    <property type="match status" value="1"/>
</dbReference>
<keyword evidence="1" id="KW-0812">Transmembrane</keyword>
<name>A0ABS8C6L3_9ALTE</name>
<evidence type="ECO:0000259" key="4">
    <source>
        <dbReference type="PROSITE" id="PS50885"/>
    </source>
</evidence>
<dbReference type="SUPFAM" id="SSF141868">
    <property type="entry name" value="EAL domain-like"/>
    <property type="match status" value="1"/>
</dbReference>
<dbReference type="InterPro" id="IPR001633">
    <property type="entry name" value="EAL_dom"/>
</dbReference>
<dbReference type="PROSITE" id="PS50113">
    <property type="entry name" value="PAC"/>
    <property type="match status" value="1"/>
</dbReference>
<dbReference type="PANTHER" id="PTHR44757:SF2">
    <property type="entry name" value="BIOFILM ARCHITECTURE MAINTENANCE PROTEIN MBAA"/>
    <property type="match status" value="1"/>
</dbReference>
<keyword evidence="1" id="KW-1133">Transmembrane helix</keyword>
<feature type="domain" description="GGDEF" evidence="5">
    <location>
        <begin position="571"/>
        <end position="704"/>
    </location>
</feature>
<evidence type="ECO:0000313" key="6">
    <source>
        <dbReference type="EMBL" id="MCB5227967.1"/>
    </source>
</evidence>
<reference evidence="6 7" key="1">
    <citation type="submission" date="2021-10" db="EMBL/GenBank/DDBJ databases">
        <title>Alishewanella koreense sp. nov. isolated from seawater of southwestern coast in South Korea and the proposal for the reclassification of Rheinheimera perlucida and Rheinheimera tuosuensis as Arsukibacterium perlucida and Arsukibacterium tuosuensis.</title>
        <authorList>
            <person name="Kim K.H."/>
            <person name="Ruan W."/>
            <person name="Kim K.R."/>
            <person name="Baek J.H."/>
            <person name="Jeon C.O."/>
        </authorList>
    </citation>
    <scope>NUCLEOTIDE SEQUENCE [LARGE SCALE GENOMIC DNA]</scope>
    <source>
        <strain evidence="6 7">16-MA</strain>
    </source>
</reference>
<gene>
    <name evidence="6" type="ORF">JAO78_014205</name>
</gene>
<evidence type="ECO:0000313" key="7">
    <source>
        <dbReference type="Proteomes" id="UP000633814"/>
    </source>
</evidence>
<dbReference type="Gene3D" id="3.30.70.270">
    <property type="match status" value="1"/>
</dbReference>
<feature type="domain" description="PAC" evidence="2">
    <location>
        <begin position="483"/>
        <end position="539"/>
    </location>
</feature>
<dbReference type="SMART" id="SM00267">
    <property type="entry name" value="GGDEF"/>
    <property type="match status" value="1"/>
</dbReference>
<dbReference type="Pfam" id="PF13426">
    <property type="entry name" value="PAS_9"/>
    <property type="match status" value="1"/>
</dbReference>
<dbReference type="Gene3D" id="6.10.340.10">
    <property type="match status" value="1"/>
</dbReference>
<dbReference type="Pfam" id="PF22673">
    <property type="entry name" value="MCP-like_PDC_1"/>
    <property type="match status" value="1"/>
</dbReference>
<evidence type="ECO:0000259" key="5">
    <source>
        <dbReference type="PROSITE" id="PS50887"/>
    </source>
</evidence>
<dbReference type="NCBIfam" id="TIGR00254">
    <property type="entry name" value="GGDEF"/>
    <property type="match status" value="1"/>
</dbReference>
<sequence>MKFSILVFLAMLIAGLTVMFTYGLYQQQTDEEVQLKKQALLQRNSDLYHQQLDKYLEKQEIKARRAHQLISEQLNERPVTRSNAALLTTLADGSRRQQNDFSGLYIAPDAQVNVQNSLLQRSTAVWHDTVPLLQHDFFAVFFIAKDNYVQVTPAGWAADFSVDISLLNNPLFQLAAPEQNPERSLRWSPVYFDSIWQQWMLSILLPVYQQEQFLGVMGFTLPLSELTQHRSASAEYKPNTHALLLDRMGQAISDSVSSSMRNLPMFSPYQGAKVNAPVLSELMQTPSRFLMALSAFNRLDWQFALYQEKQTLLQQQRFFVPRMLFLTFLVAIAVTLLLHFFINQMLLKRLKKLASAVNRVGRGAHPGLQLDTKHDELGILNRAFTAMFEEINQLVTGLDTRIAEKEQAEMLARKLSKAVAFSSSGIVITNKHLDIEYVNPFLTTLLKVQSASILGKPLSSLFAEDMQKLTNDMMQSLAERQHWRGDVLLLQEDATDETEQAWVTLALAPIRDERGELSHYVAAMQDISFIKRSQKQMEQLAYFDSLTGLANRSYFRNQLRKAISMSQRGYYTFALLYFDLDEFKLINDTLGHDAGDELLIEVAKRLTSRLREDDTIARLGGDEFAVILSDIKDKMHAGQIAGNLQQAFTQPVQLGTHTVAISASIGITVAPDDGAEEEVLIKHADLAMYEAKARGKNTYRFFSRELNEAATDRLLIENQLREAIREQQFLMYYQPKIDIQDDTLVGYEALIRWLRPDNTLVPPARFIPVAESTGLIVKIGEWIILESCRFLARQHSRGYAVSLSINLSARQFNDNRLPTMIEQIIQRTGVDPSYLVFEITESMLMGDTDAAIKQLNQLKRLGVSLSIDDFGTGYSSLNYLKRFPVDELKIDRSFVKDIPEDRNDMDIVSAIIAMAQKMQLRVVAEGVESEAQVDFLKQNACYVVQGYYYSMPLAEQELSHLTFTIKT</sequence>
<dbReference type="InterPro" id="IPR000700">
    <property type="entry name" value="PAS-assoc_C"/>
</dbReference>
<proteinExistence type="predicted"/>
<dbReference type="InterPro" id="IPR000014">
    <property type="entry name" value="PAS"/>
</dbReference>
<dbReference type="Pfam" id="PF00672">
    <property type="entry name" value="HAMP"/>
    <property type="match status" value="1"/>
</dbReference>
<dbReference type="PROSITE" id="PS50885">
    <property type="entry name" value="HAMP"/>
    <property type="match status" value="1"/>
</dbReference>
<keyword evidence="1" id="KW-0472">Membrane</keyword>
<dbReference type="PROSITE" id="PS50883">
    <property type="entry name" value="EAL"/>
    <property type="match status" value="1"/>
</dbReference>
<evidence type="ECO:0000256" key="1">
    <source>
        <dbReference type="SAM" id="Phobius"/>
    </source>
</evidence>
<dbReference type="SUPFAM" id="SSF55785">
    <property type="entry name" value="PYP-like sensor domain (PAS domain)"/>
    <property type="match status" value="1"/>
</dbReference>
<dbReference type="CDD" id="cd01949">
    <property type="entry name" value="GGDEF"/>
    <property type="match status" value="1"/>
</dbReference>
<dbReference type="PROSITE" id="PS50887">
    <property type="entry name" value="GGDEF"/>
    <property type="match status" value="1"/>
</dbReference>
<feature type="domain" description="EAL" evidence="3">
    <location>
        <begin position="713"/>
        <end position="966"/>
    </location>
</feature>
<dbReference type="InterPro" id="IPR000160">
    <property type="entry name" value="GGDEF_dom"/>
</dbReference>
<dbReference type="InterPro" id="IPR043128">
    <property type="entry name" value="Rev_trsase/Diguanyl_cyclase"/>
</dbReference>
<dbReference type="InterPro" id="IPR029787">
    <property type="entry name" value="Nucleotide_cyclase"/>
</dbReference>
<dbReference type="SMART" id="SM00052">
    <property type="entry name" value="EAL"/>
    <property type="match status" value="1"/>
</dbReference>
<keyword evidence="7" id="KW-1185">Reference proteome</keyword>
<dbReference type="InterPro" id="IPR052155">
    <property type="entry name" value="Biofilm_reg_signaling"/>
</dbReference>
<protein>
    <submittedName>
        <fullName evidence="6">EAL domain-containing protein</fullName>
    </submittedName>
</protein>
<dbReference type="Pfam" id="PF00563">
    <property type="entry name" value="EAL"/>
    <property type="match status" value="1"/>
</dbReference>
<feature type="domain" description="HAMP" evidence="4">
    <location>
        <begin position="344"/>
        <end position="396"/>
    </location>
</feature>
<dbReference type="EMBL" id="JAEINI020000012">
    <property type="protein sequence ID" value="MCB5227967.1"/>
    <property type="molecule type" value="Genomic_DNA"/>
</dbReference>
<dbReference type="Gene3D" id="3.20.20.450">
    <property type="entry name" value="EAL domain"/>
    <property type="match status" value="1"/>
</dbReference>
<dbReference type="CDD" id="cd18773">
    <property type="entry name" value="PDC1_HK_sensor"/>
    <property type="match status" value="1"/>
</dbReference>
<dbReference type="CDD" id="cd01948">
    <property type="entry name" value="EAL"/>
    <property type="match status" value="1"/>
</dbReference>
<evidence type="ECO:0000259" key="2">
    <source>
        <dbReference type="PROSITE" id="PS50113"/>
    </source>
</evidence>
<dbReference type="Gene3D" id="3.30.450.20">
    <property type="entry name" value="PAS domain"/>
    <property type="match status" value="2"/>
</dbReference>
<dbReference type="InterPro" id="IPR035965">
    <property type="entry name" value="PAS-like_dom_sf"/>
</dbReference>
<dbReference type="Pfam" id="PF00990">
    <property type="entry name" value="GGDEF"/>
    <property type="match status" value="1"/>
</dbReference>
<accession>A0ABS8C6L3</accession>
<organism evidence="6 7">
    <name type="scientific">Alishewanella maricola</name>
    <dbReference type="NCBI Taxonomy" id="2795740"/>
    <lineage>
        <taxon>Bacteria</taxon>
        <taxon>Pseudomonadati</taxon>
        <taxon>Pseudomonadota</taxon>
        <taxon>Gammaproteobacteria</taxon>
        <taxon>Alteromonadales</taxon>
        <taxon>Alteromonadaceae</taxon>
        <taxon>Alishewanella</taxon>
    </lineage>
</organism>
<evidence type="ECO:0000259" key="3">
    <source>
        <dbReference type="PROSITE" id="PS50883"/>
    </source>
</evidence>
<dbReference type="Proteomes" id="UP000633814">
    <property type="component" value="Unassembled WGS sequence"/>
</dbReference>
<dbReference type="InterPro" id="IPR035919">
    <property type="entry name" value="EAL_sf"/>
</dbReference>
<comment type="caution">
    <text evidence="6">The sequence shown here is derived from an EMBL/GenBank/DDBJ whole genome shotgun (WGS) entry which is preliminary data.</text>
</comment>
<dbReference type="CDD" id="cd06225">
    <property type="entry name" value="HAMP"/>
    <property type="match status" value="1"/>
</dbReference>
<feature type="transmembrane region" description="Helical" evidence="1">
    <location>
        <begin position="323"/>
        <end position="342"/>
    </location>
</feature>
<dbReference type="PANTHER" id="PTHR44757">
    <property type="entry name" value="DIGUANYLATE CYCLASE DGCP"/>
    <property type="match status" value="1"/>
</dbReference>
<dbReference type="SUPFAM" id="SSF55073">
    <property type="entry name" value="Nucleotide cyclase"/>
    <property type="match status" value="1"/>
</dbReference>